<proteinExistence type="predicted"/>
<feature type="compositionally biased region" description="Polar residues" evidence="3">
    <location>
        <begin position="199"/>
        <end position="214"/>
    </location>
</feature>
<organism evidence="5">
    <name type="scientific">Caenorhabditis remanei</name>
    <name type="common">Caenorhabditis vulgaris</name>
    <dbReference type="NCBI Taxonomy" id="31234"/>
    <lineage>
        <taxon>Eukaryota</taxon>
        <taxon>Metazoa</taxon>
        <taxon>Ecdysozoa</taxon>
        <taxon>Nematoda</taxon>
        <taxon>Chromadorea</taxon>
        <taxon>Rhabditida</taxon>
        <taxon>Rhabditina</taxon>
        <taxon>Rhabditomorpha</taxon>
        <taxon>Rhabditoidea</taxon>
        <taxon>Rhabditidae</taxon>
        <taxon>Peloderinae</taxon>
        <taxon>Caenorhabditis</taxon>
    </lineage>
</organism>
<dbReference type="AlphaFoldDB" id="E3NDL8"/>
<keyword evidence="5" id="KW-1185">Reference proteome</keyword>
<dbReference type="OMA" id="PANPPHM"/>
<reference evidence="4" key="1">
    <citation type="submission" date="2007-07" db="EMBL/GenBank/DDBJ databases">
        <title>PCAP assembly of the Caenorhabditis remanei genome.</title>
        <authorList>
            <consortium name="The Caenorhabditis remanei Sequencing Consortium"/>
            <person name="Wilson R.K."/>
        </authorList>
    </citation>
    <scope>NUCLEOTIDE SEQUENCE [LARGE SCALE GENOMIC DNA]</scope>
    <source>
        <strain evidence="4">PB4641</strain>
    </source>
</reference>
<evidence type="ECO:0000256" key="3">
    <source>
        <dbReference type="SAM" id="MobiDB-lite"/>
    </source>
</evidence>
<dbReference type="GO" id="GO:0007129">
    <property type="term" value="P:homologous chromosome pairing at meiosis"/>
    <property type="evidence" value="ECO:0007669"/>
    <property type="project" value="TreeGrafter"/>
</dbReference>
<dbReference type="FunCoup" id="E3NDL8">
    <property type="interactions" value="4"/>
</dbReference>
<keyword evidence="1" id="KW-0469">Meiosis</keyword>
<evidence type="ECO:0000313" key="5">
    <source>
        <dbReference type="Proteomes" id="UP000008281"/>
    </source>
</evidence>
<accession>E3NDL8</accession>
<dbReference type="EMBL" id="DS268611">
    <property type="protein sequence ID" value="EFO94054.1"/>
    <property type="molecule type" value="Genomic_DNA"/>
</dbReference>
<dbReference type="OrthoDB" id="2535391at2759"/>
<evidence type="ECO:0000256" key="1">
    <source>
        <dbReference type="ARBA" id="ARBA00023254"/>
    </source>
</evidence>
<protein>
    <submittedName>
        <fullName evidence="4">Uncharacterized protein</fullName>
    </submittedName>
</protein>
<dbReference type="InterPro" id="IPR042123">
    <property type="entry name" value="Zip3/RNF212-like"/>
</dbReference>
<name>E3NDL8_CAERE</name>
<dbReference type="HOGENOM" id="CLU_1166772_0_0_1"/>
<dbReference type="GO" id="GO:0016925">
    <property type="term" value="P:protein sumoylation"/>
    <property type="evidence" value="ECO:0007669"/>
    <property type="project" value="TreeGrafter"/>
</dbReference>
<dbReference type="PANTHER" id="PTHR22663:SF30">
    <property type="entry name" value="ZIP HOMOLOGOUS PROTEIN 4"/>
    <property type="match status" value="1"/>
</dbReference>
<dbReference type="GO" id="GO:0007131">
    <property type="term" value="P:reciprocal meiotic recombination"/>
    <property type="evidence" value="ECO:0007669"/>
    <property type="project" value="InterPro"/>
</dbReference>
<dbReference type="eggNOG" id="KOG4739">
    <property type="taxonomic scope" value="Eukaryota"/>
</dbReference>
<feature type="coiled-coil region" evidence="2">
    <location>
        <begin position="71"/>
        <end position="98"/>
    </location>
</feature>
<evidence type="ECO:0000313" key="4">
    <source>
        <dbReference type="EMBL" id="EFO94054.1"/>
    </source>
</evidence>
<dbReference type="STRING" id="31234.E3NDL8"/>
<feature type="region of interest" description="Disordered" evidence="3">
    <location>
        <begin position="155"/>
        <end position="221"/>
    </location>
</feature>
<evidence type="ECO:0000256" key="2">
    <source>
        <dbReference type="SAM" id="Coils"/>
    </source>
</evidence>
<gene>
    <name evidence="4" type="ORF">CRE_27859</name>
</gene>
<dbReference type="GO" id="GO:0000795">
    <property type="term" value="C:synaptonemal complex"/>
    <property type="evidence" value="ECO:0007669"/>
    <property type="project" value="InterPro"/>
</dbReference>
<sequence>MSQPLKCIECGVQPIRLLKMGPTMPEQVKEMFTPIHEDIQKITKDLGRSITFQARQRANLFMGLTKKERHFDRLREAHNEQKAKKDNYKKQLETAYELLQAKDLEISALKSSLTVAQQATPLFTQAPPPPQPSMKSADTMTTPSMIRIFSDSMYNRTPKSDKTEKKKRISEIPAFLRSKSKTCQPPIKQPHNLPPESFKTPNQPAKATAGFTTPANPPHMFPHLAKLEAAKKSAQHSQ</sequence>
<dbReference type="GO" id="GO:0019789">
    <property type="term" value="F:SUMO transferase activity"/>
    <property type="evidence" value="ECO:0007669"/>
    <property type="project" value="InterPro"/>
</dbReference>
<dbReference type="PANTHER" id="PTHR22663">
    <property type="entry name" value="RING FINGER PROTEIN NARYA-RELATED"/>
    <property type="match status" value="1"/>
</dbReference>
<keyword evidence="2" id="KW-0175">Coiled coil</keyword>
<dbReference type="Proteomes" id="UP000008281">
    <property type="component" value="Unassembled WGS sequence"/>
</dbReference>
<dbReference type="InParanoid" id="E3NDL8"/>